<dbReference type="AlphaFoldDB" id="A0A0C2SUR5"/>
<dbReference type="Proteomes" id="UP000054549">
    <property type="component" value="Unassembled WGS sequence"/>
</dbReference>
<feature type="non-terminal residue" evidence="1">
    <location>
        <position position="114"/>
    </location>
</feature>
<sequence>MDVALDSNLINSKRFFLNSNLRARFKFMGLFAWWVREALIYGHEHIFLANCTYKWNISAFARLFHELCFRSRKENPSNGLANDAMQLIKRCDAKDQKSQPTMEDVVKEMETWNL</sequence>
<dbReference type="EMBL" id="KN818356">
    <property type="protein sequence ID" value="KIL57819.1"/>
    <property type="molecule type" value="Genomic_DNA"/>
</dbReference>
<accession>A0A0C2SUR5</accession>
<protein>
    <submittedName>
        <fullName evidence="1">Uncharacterized protein</fullName>
    </submittedName>
</protein>
<reference evidence="1 2" key="1">
    <citation type="submission" date="2014-04" db="EMBL/GenBank/DDBJ databases">
        <title>Evolutionary Origins and Diversification of the Mycorrhizal Mutualists.</title>
        <authorList>
            <consortium name="DOE Joint Genome Institute"/>
            <consortium name="Mycorrhizal Genomics Consortium"/>
            <person name="Kohler A."/>
            <person name="Kuo A."/>
            <person name="Nagy L.G."/>
            <person name="Floudas D."/>
            <person name="Copeland A."/>
            <person name="Barry K.W."/>
            <person name="Cichocki N."/>
            <person name="Veneault-Fourrey C."/>
            <person name="LaButti K."/>
            <person name="Lindquist E.A."/>
            <person name="Lipzen A."/>
            <person name="Lundell T."/>
            <person name="Morin E."/>
            <person name="Murat C."/>
            <person name="Riley R."/>
            <person name="Ohm R."/>
            <person name="Sun H."/>
            <person name="Tunlid A."/>
            <person name="Henrissat B."/>
            <person name="Grigoriev I.V."/>
            <person name="Hibbett D.S."/>
            <person name="Martin F."/>
        </authorList>
    </citation>
    <scope>NUCLEOTIDE SEQUENCE [LARGE SCALE GENOMIC DNA]</scope>
    <source>
        <strain evidence="1 2">Koide BX008</strain>
    </source>
</reference>
<evidence type="ECO:0000313" key="1">
    <source>
        <dbReference type="EMBL" id="KIL57819.1"/>
    </source>
</evidence>
<proteinExistence type="predicted"/>
<dbReference type="HOGENOM" id="CLU_087973_1_0_1"/>
<name>A0A0C2SUR5_AMAMK</name>
<dbReference type="InParanoid" id="A0A0C2SUR5"/>
<keyword evidence="2" id="KW-1185">Reference proteome</keyword>
<evidence type="ECO:0000313" key="2">
    <source>
        <dbReference type="Proteomes" id="UP000054549"/>
    </source>
</evidence>
<organism evidence="1 2">
    <name type="scientific">Amanita muscaria (strain Koide BX008)</name>
    <dbReference type="NCBI Taxonomy" id="946122"/>
    <lineage>
        <taxon>Eukaryota</taxon>
        <taxon>Fungi</taxon>
        <taxon>Dikarya</taxon>
        <taxon>Basidiomycota</taxon>
        <taxon>Agaricomycotina</taxon>
        <taxon>Agaricomycetes</taxon>
        <taxon>Agaricomycetidae</taxon>
        <taxon>Agaricales</taxon>
        <taxon>Pluteineae</taxon>
        <taxon>Amanitaceae</taxon>
        <taxon>Amanita</taxon>
    </lineage>
</organism>
<gene>
    <name evidence="1" type="ORF">M378DRAFT_171262</name>
</gene>